<dbReference type="InterPro" id="IPR014229">
    <property type="entry name" value="Spore_YtfJ"/>
</dbReference>
<gene>
    <name evidence="3" type="ORF">ACFFGH_12865</name>
</gene>
<accession>A0ABV6RS41</accession>
<evidence type="ECO:0000313" key="3">
    <source>
        <dbReference type="EMBL" id="MFC0678733.1"/>
    </source>
</evidence>
<organism evidence="3 4">
    <name type="scientific">Lysobacter korlensis</name>
    <dbReference type="NCBI Taxonomy" id="553636"/>
    <lineage>
        <taxon>Bacteria</taxon>
        <taxon>Pseudomonadati</taxon>
        <taxon>Pseudomonadota</taxon>
        <taxon>Gammaproteobacteria</taxon>
        <taxon>Lysobacterales</taxon>
        <taxon>Lysobacteraceae</taxon>
        <taxon>Lysobacter</taxon>
    </lineage>
</organism>
<keyword evidence="4" id="KW-1185">Reference proteome</keyword>
<feature type="transmembrane region" description="Helical" evidence="2">
    <location>
        <begin position="112"/>
        <end position="131"/>
    </location>
</feature>
<proteinExistence type="predicted"/>
<dbReference type="PANTHER" id="PTHR39162">
    <property type="entry name" value="GLL3345 PROTEIN"/>
    <property type="match status" value="1"/>
</dbReference>
<sequence length="143" mass="14939">MDRRSRAAEKKLPVFLKESVEKMRSSGSAETVFGPARKENGRTIIPVARVAYGFGGGYGSAAQKGKAGARQRRTKPGANGDTGLGGGGGMRVIPAGMFEVGPNGARFLPVRGSMATTALTLAGGVLVGMLLRRRARPAVKRVR</sequence>
<dbReference type="Pfam" id="PF09579">
    <property type="entry name" value="Spore_YtfJ"/>
    <property type="match status" value="1"/>
</dbReference>
<evidence type="ECO:0000256" key="1">
    <source>
        <dbReference type="SAM" id="MobiDB-lite"/>
    </source>
</evidence>
<feature type="region of interest" description="Disordered" evidence="1">
    <location>
        <begin position="59"/>
        <end position="87"/>
    </location>
</feature>
<keyword evidence="2" id="KW-0472">Membrane</keyword>
<reference evidence="3 4" key="1">
    <citation type="submission" date="2024-09" db="EMBL/GenBank/DDBJ databases">
        <authorList>
            <person name="Sun Q."/>
            <person name="Mori K."/>
        </authorList>
    </citation>
    <scope>NUCLEOTIDE SEQUENCE [LARGE SCALE GENOMIC DNA]</scope>
    <source>
        <strain evidence="3 4">KCTC 23076</strain>
    </source>
</reference>
<comment type="caution">
    <text evidence="3">The sequence shown here is derived from an EMBL/GenBank/DDBJ whole genome shotgun (WGS) entry which is preliminary data.</text>
</comment>
<protein>
    <submittedName>
        <fullName evidence="3">GerW family sporulation protein</fullName>
    </submittedName>
</protein>
<evidence type="ECO:0000313" key="4">
    <source>
        <dbReference type="Proteomes" id="UP001589896"/>
    </source>
</evidence>
<dbReference type="PANTHER" id="PTHR39162:SF1">
    <property type="entry name" value="SPORULATION PROTEIN YTFJ"/>
    <property type="match status" value="1"/>
</dbReference>
<dbReference type="EMBL" id="JBHLTG010000002">
    <property type="protein sequence ID" value="MFC0678733.1"/>
    <property type="molecule type" value="Genomic_DNA"/>
</dbReference>
<keyword evidence="2" id="KW-0812">Transmembrane</keyword>
<dbReference type="RefSeq" id="WP_386668835.1">
    <property type="nucleotide sequence ID" value="NZ_JBHLTG010000002.1"/>
</dbReference>
<evidence type="ECO:0000256" key="2">
    <source>
        <dbReference type="SAM" id="Phobius"/>
    </source>
</evidence>
<keyword evidence="2" id="KW-1133">Transmembrane helix</keyword>
<name>A0ABV6RS41_9GAMM</name>
<dbReference type="Proteomes" id="UP001589896">
    <property type="component" value="Unassembled WGS sequence"/>
</dbReference>